<dbReference type="InterPro" id="IPR000415">
    <property type="entry name" value="Nitroreductase-like"/>
</dbReference>
<dbReference type="PANTHER" id="PTHR23026">
    <property type="entry name" value="NADPH NITROREDUCTASE"/>
    <property type="match status" value="1"/>
</dbReference>
<evidence type="ECO:0000313" key="2">
    <source>
        <dbReference type="EMBL" id="BAD57743.1"/>
    </source>
</evidence>
<dbReference type="KEGG" id="nfa:NFA_28960"/>
<dbReference type="eggNOG" id="COG0778">
    <property type="taxonomic scope" value="Bacteria"/>
</dbReference>
<dbReference type="PANTHER" id="PTHR23026:SF123">
    <property type="entry name" value="NAD(P)H NITROREDUCTASE RV3131-RELATED"/>
    <property type="match status" value="1"/>
</dbReference>
<dbReference type="InterPro" id="IPR050627">
    <property type="entry name" value="Nitroreductase/BluB"/>
</dbReference>
<sequence>MRQTTTKDGHMHRGLPDDSTVATALALAGRAPSVHNVQPWRWRIDRHSVHLYLDPARALPRTDPDRRDVVISCGAALHHLTVAFTAMGWASAVTRLPDPADENHLATIRLVPHRATGHDIAMSAAIPQRRTDRRRYAPLPLPPGYPGLLAERAAALGAMVRVVDQPARRRLVAAARAAADRHALDPEYGFELALWSGRHSSDDGVPARNTPAPRAGDELPARRFAAPRLLDPATDLDHADLLVLATPCDDRRARLRAGEALSAVLLTATNIGLATCPLTEPLEVGEQRDLVRRGVLNGTAHPQAVLRVGWAPADAEPLPRTPRRPVTDVVLRDEN</sequence>
<dbReference type="GO" id="GO:0016491">
    <property type="term" value="F:oxidoreductase activity"/>
    <property type="evidence" value="ECO:0007669"/>
    <property type="project" value="InterPro"/>
</dbReference>
<dbReference type="HOGENOM" id="CLU_051479_1_0_11"/>
<keyword evidence="3" id="KW-1185">Reference proteome</keyword>
<organism evidence="2 3">
    <name type="scientific">Nocardia farcinica (strain IFM 10152)</name>
    <dbReference type="NCBI Taxonomy" id="247156"/>
    <lineage>
        <taxon>Bacteria</taxon>
        <taxon>Bacillati</taxon>
        <taxon>Actinomycetota</taxon>
        <taxon>Actinomycetes</taxon>
        <taxon>Mycobacteriales</taxon>
        <taxon>Nocardiaceae</taxon>
        <taxon>Nocardia</taxon>
    </lineage>
</organism>
<evidence type="ECO:0000256" key="1">
    <source>
        <dbReference type="SAM" id="MobiDB-lite"/>
    </source>
</evidence>
<dbReference type="SUPFAM" id="SSF55469">
    <property type="entry name" value="FMN-dependent nitroreductase-like"/>
    <property type="match status" value="2"/>
</dbReference>
<dbReference type="AlphaFoldDB" id="Q5YVP8"/>
<evidence type="ECO:0000313" key="3">
    <source>
        <dbReference type="Proteomes" id="UP000006820"/>
    </source>
</evidence>
<protein>
    <recommendedName>
        <fullName evidence="4">NAD(P)H nitroreductase RV3131/MT3217</fullName>
    </recommendedName>
</protein>
<dbReference type="EMBL" id="AP006618">
    <property type="protein sequence ID" value="BAD57743.1"/>
    <property type="molecule type" value="Genomic_DNA"/>
</dbReference>
<feature type="region of interest" description="Disordered" evidence="1">
    <location>
        <begin position="314"/>
        <end position="335"/>
    </location>
</feature>
<gene>
    <name evidence="2" type="ordered locus">NFA_28960</name>
</gene>
<dbReference type="STRING" id="247156.NFA_28960"/>
<reference evidence="2 3" key="1">
    <citation type="journal article" date="2004" name="Proc. Natl. Acad. Sci. U.S.A.">
        <title>The complete genomic sequence of Nocardia farcinica IFM 10152.</title>
        <authorList>
            <person name="Ishikawa J."/>
            <person name="Yamashita A."/>
            <person name="Mikami Y."/>
            <person name="Hoshino Y."/>
            <person name="Kurita H."/>
            <person name="Hotta K."/>
            <person name="Shiba T."/>
            <person name="Hattori M."/>
        </authorList>
    </citation>
    <scope>NUCLEOTIDE SEQUENCE [LARGE SCALE GENOMIC DNA]</scope>
    <source>
        <strain evidence="2 3">IFM 10152</strain>
    </source>
</reference>
<evidence type="ECO:0008006" key="4">
    <source>
        <dbReference type="Google" id="ProtNLM"/>
    </source>
</evidence>
<name>Q5YVP8_NOCFA</name>
<proteinExistence type="predicted"/>
<accession>Q5YVP8</accession>
<dbReference type="Proteomes" id="UP000006820">
    <property type="component" value="Chromosome"/>
</dbReference>
<dbReference type="Gene3D" id="3.40.109.10">
    <property type="entry name" value="NADH Oxidase"/>
    <property type="match status" value="1"/>
</dbReference>
<dbReference type="NCBIfam" id="NF047509">
    <property type="entry name" value="Rv3131_FMN_oxido"/>
    <property type="match status" value="1"/>
</dbReference>